<dbReference type="InterPro" id="IPR050730">
    <property type="entry name" value="UBX_domain-protein"/>
</dbReference>
<accession>A0AAD9MRR0</accession>
<evidence type="ECO:0000313" key="3">
    <source>
        <dbReference type="EMBL" id="KAK2141713.1"/>
    </source>
</evidence>
<keyword evidence="4" id="KW-1185">Reference proteome</keyword>
<gene>
    <name evidence="3" type="ORF">LSH36_1053g00032</name>
</gene>
<evidence type="ECO:0000313" key="4">
    <source>
        <dbReference type="Proteomes" id="UP001208570"/>
    </source>
</evidence>
<protein>
    <recommendedName>
        <fullName evidence="2">UAS domain-containing protein</fullName>
    </recommendedName>
</protein>
<dbReference type="GO" id="GO:0043130">
    <property type="term" value="F:ubiquitin binding"/>
    <property type="evidence" value="ECO:0007669"/>
    <property type="project" value="TreeGrafter"/>
</dbReference>
<feature type="region of interest" description="Disordered" evidence="1">
    <location>
        <begin position="210"/>
        <end position="256"/>
    </location>
</feature>
<feature type="compositionally biased region" description="Low complexity" evidence="1">
    <location>
        <begin position="239"/>
        <end position="248"/>
    </location>
</feature>
<evidence type="ECO:0000259" key="2">
    <source>
        <dbReference type="SMART" id="SM00594"/>
    </source>
</evidence>
<dbReference type="Pfam" id="PF13899">
    <property type="entry name" value="Thioredoxin_7"/>
    <property type="match status" value="1"/>
</dbReference>
<evidence type="ECO:0000256" key="1">
    <source>
        <dbReference type="SAM" id="MobiDB-lite"/>
    </source>
</evidence>
<dbReference type="InterPro" id="IPR006577">
    <property type="entry name" value="UAS"/>
</dbReference>
<sequence length="304" mass="33405">MYKGSFHGAKEAGTATNKWLMINIQNVQEFACQVLNRDVWSKTAVKEVVKYNFIFWQFYNINKWPCIDVIDPITGERMAQWSSTDPAALIELSKLTSNVLIEASEESQLEAAIQASLKETKTSTAVLTSDSNNSDCELETFSDSASDAEEASRQNHSGSSKTTVVSVESDSEDTLSSSSSGLDKKPISKGKASINSRAVVKNGRNKKVRVVVSSDGESDLNGDDSSSSNSDRCLDNGLESISQESQSSTKSWKDYLGQDSDSKTRLLIRYPDGKRDTLTLPSTSKLRFNWVNLANGHLQTQESL</sequence>
<name>A0AAD9MRR0_9ANNE</name>
<dbReference type="AlphaFoldDB" id="A0AAD9MRR0"/>
<comment type="caution">
    <text evidence="3">The sequence shown here is derived from an EMBL/GenBank/DDBJ whole genome shotgun (WGS) entry which is preliminary data.</text>
</comment>
<dbReference type="Proteomes" id="UP001208570">
    <property type="component" value="Unassembled WGS sequence"/>
</dbReference>
<organism evidence="3 4">
    <name type="scientific">Paralvinella palmiformis</name>
    <dbReference type="NCBI Taxonomy" id="53620"/>
    <lineage>
        <taxon>Eukaryota</taxon>
        <taxon>Metazoa</taxon>
        <taxon>Spiralia</taxon>
        <taxon>Lophotrochozoa</taxon>
        <taxon>Annelida</taxon>
        <taxon>Polychaeta</taxon>
        <taxon>Sedentaria</taxon>
        <taxon>Canalipalpata</taxon>
        <taxon>Terebellida</taxon>
        <taxon>Terebelliformia</taxon>
        <taxon>Alvinellidae</taxon>
        <taxon>Paralvinella</taxon>
    </lineage>
</organism>
<dbReference type="SUPFAM" id="SSF52833">
    <property type="entry name" value="Thioredoxin-like"/>
    <property type="match status" value="1"/>
</dbReference>
<dbReference type="PANTHER" id="PTHR23322">
    <property type="entry name" value="FAS-ASSOCIATED PROTEIN"/>
    <property type="match status" value="1"/>
</dbReference>
<dbReference type="Gene3D" id="3.40.30.10">
    <property type="entry name" value="Glutaredoxin"/>
    <property type="match status" value="1"/>
</dbReference>
<feature type="region of interest" description="Disordered" evidence="1">
    <location>
        <begin position="137"/>
        <end position="197"/>
    </location>
</feature>
<feature type="compositionally biased region" description="Low complexity" evidence="1">
    <location>
        <begin position="157"/>
        <end position="181"/>
    </location>
</feature>
<reference evidence="3" key="1">
    <citation type="journal article" date="2023" name="Mol. Biol. Evol.">
        <title>Third-Generation Sequencing Reveals the Adaptive Role of the Epigenome in Three Deep-Sea Polychaetes.</title>
        <authorList>
            <person name="Perez M."/>
            <person name="Aroh O."/>
            <person name="Sun Y."/>
            <person name="Lan Y."/>
            <person name="Juniper S.K."/>
            <person name="Young C.R."/>
            <person name="Angers B."/>
            <person name="Qian P.Y."/>
        </authorList>
    </citation>
    <scope>NUCLEOTIDE SEQUENCE</scope>
    <source>
        <strain evidence="3">P08H-3</strain>
    </source>
</reference>
<dbReference type="GO" id="GO:0005634">
    <property type="term" value="C:nucleus"/>
    <property type="evidence" value="ECO:0007669"/>
    <property type="project" value="TreeGrafter"/>
</dbReference>
<dbReference type="SMART" id="SM00594">
    <property type="entry name" value="UAS"/>
    <property type="match status" value="1"/>
</dbReference>
<dbReference type="InterPro" id="IPR036249">
    <property type="entry name" value="Thioredoxin-like_sf"/>
</dbReference>
<proteinExistence type="predicted"/>
<dbReference type="PANTHER" id="PTHR23322:SF6">
    <property type="entry name" value="UBX DOMAIN-CONTAINING PROTEIN 7"/>
    <property type="match status" value="1"/>
</dbReference>
<dbReference type="EMBL" id="JAODUP010001053">
    <property type="protein sequence ID" value="KAK2141713.1"/>
    <property type="molecule type" value="Genomic_DNA"/>
</dbReference>
<dbReference type="GO" id="GO:0043161">
    <property type="term" value="P:proteasome-mediated ubiquitin-dependent protein catabolic process"/>
    <property type="evidence" value="ECO:0007669"/>
    <property type="project" value="TreeGrafter"/>
</dbReference>
<dbReference type="CDD" id="cd02958">
    <property type="entry name" value="UAS"/>
    <property type="match status" value="1"/>
</dbReference>
<feature type="domain" description="UAS" evidence="2">
    <location>
        <begin position="1"/>
        <end position="105"/>
    </location>
</feature>